<keyword evidence="3" id="KW-1185">Reference proteome</keyword>
<feature type="domain" description="NAD-dependent epimerase/dehydratase" evidence="1">
    <location>
        <begin position="3"/>
        <end position="73"/>
    </location>
</feature>
<dbReference type="GO" id="GO:0005737">
    <property type="term" value="C:cytoplasm"/>
    <property type="evidence" value="ECO:0007669"/>
    <property type="project" value="TreeGrafter"/>
</dbReference>
<evidence type="ECO:0000313" key="2">
    <source>
        <dbReference type="EMBL" id="AFD24538.1"/>
    </source>
</evidence>
<dbReference type="EMBL" id="CP002191">
    <property type="protein sequence ID" value="AFD24538.1"/>
    <property type="molecule type" value="Genomic_DNA"/>
</dbReference>
<evidence type="ECO:0000313" key="3">
    <source>
        <dbReference type="Proteomes" id="UP000007575"/>
    </source>
</evidence>
<dbReference type="InterPro" id="IPR001509">
    <property type="entry name" value="Epimerase_deHydtase"/>
</dbReference>
<reference evidence="2 3" key="1">
    <citation type="journal article" date="2012" name="PLoS ONE">
        <title>Genome sequence and transcriptome analysis of the radioresistant bacterium Deinococcus gobiensis: insights into the extreme environmental adaptations.</title>
        <authorList>
            <person name="Yuan M."/>
            <person name="Chen M."/>
            <person name="Zhang W."/>
            <person name="Lu W."/>
            <person name="Wang J."/>
            <person name="Yang M."/>
            <person name="Zhao P."/>
            <person name="Tang R."/>
            <person name="Li X."/>
            <person name="Hao Y."/>
            <person name="Zhou Z."/>
            <person name="Zhan Y."/>
            <person name="Yu H."/>
            <person name="Teng C."/>
            <person name="Yan Y."/>
            <person name="Ping S."/>
            <person name="Wang Y."/>
            <person name="Lin M."/>
        </authorList>
    </citation>
    <scope>NUCLEOTIDE SEQUENCE [LARGE SCALE GENOMIC DNA]</scope>
    <source>
        <strain evidence="2 3">I-0</strain>
    </source>
</reference>
<dbReference type="STRING" id="745776.DGo_CA0611"/>
<gene>
    <name evidence="2" type="ordered locus">DGo_CA0611</name>
</gene>
<protein>
    <submittedName>
        <fullName evidence="2">NAD dependent epimerase/dehydratase family protein</fullName>
    </submittedName>
</protein>
<name>H8GWZ8_DEIGI</name>
<dbReference type="Proteomes" id="UP000007575">
    <property type="component" value="Chromosome"/>
</dbReference>
<accession>H8GWZ8</accession>
<dbReference type="Gene3D" id="3.40.50.720">
    <property type="entry name" value="NAD(P)-binding Rossmann-like Domain"/>
    <property type="match status" value="1"/>
</dbReference>
<proteinExistence type="predicted"/>
<dbReference type="SUPFAM" id="SSF51735">
    <property type="entry name" value="NAD(P)-binding Rossmann-fold domains"/>
    <property type="match status" value="1"/>
</dbReference>
<dbReference type="Pfam" id="PF01370">
    <property type="entry name" value="Epimerase"/>
    <property type="match status" value="1"/>
</dbReference>
<evidence type="ECO:0000259" key="1">
    <source>
        <dbReference type="Pfam" id="PF01370"/>
    </source>
</evidence>
<dbReference type="eggNOG" id="COG0451">
    <property type="taxonomic scope" value="Bacteria"/>
</dbReference>
<dbReference type="HOGENOM" id="CLU_007383_12_3_0"/>
<dbReference type="InterPro" id="IPR051783">
    <property type="entry name" value="NAD(P)-dependent_oxidoreduct"/>
</dbReference>
<sequence>MRVFVTGASGFIGSAVVPELLTAGHEVVGLARSDTAAAALEGAGAQVQRGSLDDPDSLRAGAAASDGVIHLAFKHDFSDFAGALRSDQGAIAALGEGLAGTGRPLVIASGILGAAPGQVVTEQDVADPAVNPRAGSAAQTLALAGQGVRPSVVRLSPTVHDLGDPGFIRTLVEVARRRGASAYIGDGQNRWPAVHRQDAARLFRLALEAAPAGAVLHGVAEEGIATRDIAQAIGRHLGLPVVSVAPEDAPAHFGWLGHFFSVDAPASNRWTRETLAWEPTHRPLMDDLERGDYFRP</sequence>
<dbReference type="PANTHER" id="PTHR48079:SF6">
    <property type="entry name" value="NAD(P)-BINDING DOMAIN-CONTAINING PROTEIN-RELATED"/>
    <property type="match status" value="1"/>
</dbReference>
<dbReference type="GO" id="GO:0004029">
    <property type="term" value="F:aldehyde dehydrogenase (NAD+) activity"/>
    <property type="evidence" value="ECO:0007669"/>
    <property type="project" value="TreeGrafter"/>
</dbReference>
<dbReference type="InterPro" id="IPR036291">
    <property type="entry name" value="NAD(P)-bd_dom_sf"/>
</dbReference>
<dbReference type="PANTHER" id="PTHR48079">
    <property type="entry name" value="PROTEIN YEEZ"/>
    <property type="match status" value="1"/>
</dbReference>
<dbReference type="KEGG" id="dgo:DGo_CA0611"/>
<organism evidence="2 3">
    <name type="scientific">Deinococcus gobiensis (strain DSM 21396 / JCM 16679 / CGMCC 1.7299 / I-0)</name>
    <dbReference type="NCBI Taxonomy" id="745776"/>
    <lineage>
        <taxon>Bacteria</taxon>
        <taxon>Thermotogati</taxon>
        <taxon>Deinococcota</taxon>
        <taxon>Deinococci</taxon>
        <taxon>Deinococcales</taxon>
        <taxon>Deinococcaceae</taxon>
        <taxon>Deinococcus</taxon>
    </lineage>
</organism>
<dbReference type="AlphaFoldDB" id="H8GWZ8"/>
<dbReference type="OrthoDB" id="9807212at2"/>
<dbReference type="RefSeq" id="WP_014684021.1">
    <property type="nucleotide sequence ID" value="NC_017790.1"/>
</dbReference>
<dbReference type="PATRIC" id="fig|745776.4.peg.622"/>
<dbReference type="CDD" id="cd05262">
    <property type="entry name" value="SDR_a7"/>
    <property type="match status" value="1"/>
</dbReference>